<dbReference type="InterPro" id="IPR011049">
    <property type="entry name" value="Serralysin-like_metalloprot_C"/>
</dbReference>
<feature type="domain" description="VWFA" evidence="3">
    <location>
        <begin position="2327"/>
        <end position="2509"/>
    </location>
</feature>
<dbReference type="Pfam" id="PF13519">
    <property type="entry name" value="VWA_2"/>
    <property type="match status" value="1"/>
</dbReference>
<dbReference type="InterPro" id="IPR041339">
    <property type="entry name" value="Ig-like_bac"/>
</dbReference>
<evidence type="ECO:0000256" key="2">
    <source>
        <dbReference type="SAM" id="MobiDB-lite"/>
    </source>
</evidence>
<dbReference type="CDD" id="cd00198">
    <property type="entry name" value="vWFA"/>
    <property type="match status" value="1"/>
</dbReference>
<dbReference type="InterPro" id="IPR041690">
    <property type="entry name" value="Cadherin_5"/>
</dbReference>
<gene>
    <name evidence="4" type="ORF">FM037_13065</name>
</gene>
<organism evidence="4 5">
    <name type="scientific">Shewanella psychropiezotolerans</name>
    <dbReference type="NCBI Taxonomy" id="2593655"/>
    <lineage>
        <taxon>Bacteria</taxon>
        <taxon>Pseudomonadati</taxon>
        <taxon>Pseudomonadota</taxon>
        <taxon>Gammaproteobacteria</taxon>
        <taxon>Alteromonadales</taxon>
        <taxon>Shewanellaceae</taxon>
        <taxon>Shewanella</taxon>
    </lineage>
</organism>
<proteinExistence type="predicted"/>
<keyword evidence="1" id="KW-0106">Calcium</keyword>
<dbReference type="Pfam" id="PF18200">
    <property type="entry name" value="Big_11"/>
    <property type="match status" value="1"/>
</dbReference>
<accession>A0ABX5WY07</accession>
<dbReference type="Proteomes" id="UP000315947">
    <property type="component" value="Chromosome"/>
</dbReference>
<dbReference type="EMBL" id="CP041614">
    <property type="protein sequence ID" value="QDO83997.1"/>
    <property type="molecule type" value="Genomic_DNA"/>
</dbReference>
<dbReference type="SMART" id="SM00327">
    <property type="entry name" value="VWA"/>
    <property type="match status" value="1"/>
</dbReference>
<dbReference type="Gene3D" id="2.60.40.1200">
    <property type="match status" value="11"/>
</dbReference>
<dbReference type="InterPro" id="IPR036465">
    <property type="entry name" value="vWFA_dom_sf"/>
</dbReference>
<evidence type="ECO:0000313" key="5">
    <source>
        <dbReference type="Proteomes" id="UP000315947"/>
    </source>
</evidence>
<dbReference type="InterPro" id="IPR019960">
    <property type="entry name" value="T1SS_VCA0849"/>
</dbReference>
<feature type="compositionally biased region" description="Polar residues" evidence="2">
    <location>
        <begin position="2174"/>
        <end position="2225"/>
    </location>
</feature>
<keyword evidence="5" id="KW-1185">Reference proteome</keyword>
<dbReference type="RefSeq" id="WP_144046363.1">
    <property type="nucleotide sequence ID" value="NZ_CP041614.1"/>
</dbReference>
<evidence type="ECO:0000313" key="4">
    <source>
        <dbReference type="EMBL" id="QDO83997.1"/>
    </source>
</evidence>
<dbReference type="NCBIfam" id="NF012211">
    <property type="entry name" value="tand_rpt_95"/>
    <property type="match status" value="11"/>
</dbReference>
<dbReference type="Pfam" id="PF17803">
    <property type="entry name" value="Cadherin_4"/>
    <property type="match status" value="1"/>
</dbReference>
<dbReference type="Pfam" id="PF00353">
    <property type="entry name" value="HemolysinCabind"/>
    <property type="match status" value="1"/>
</dbReference>
<dbReference type="InterPro" id="IPR001343">
    <property type="entry name" value="Hemolysn_Ca-bd"/>
</dbReference>
<dbReference type="SUPFAM" id="SSF53300">
    <property type="entry name" value="vWA-like"/>
    <property type="match status" value="1"/>
</dbReference>
<dbReference type="PRINTS" id="PR00313">
    <property type="entry name" value="CABNDNGRPT"/>
</dbReference>
<evidence type="ECO:0000256" key="1">
    <source>
        <dbReference type="ARBA" id="ARBA00022837"/>
    </source>
</evidence>
<feature type="region of interest" description="Disordered" evidence="2">
    <location>
        <begin position="2173"/>
        <end position="2225"/>
    </location>
</feature>
<dbReference type="InterPro" id="IPR040853">
    <property type="entry name" value="RapA2_cadherin-like"/>
</dbReference>
<name>A0ABX5WY07_9GAMM</name>
<dbReference type="Pfam" id="PF17892">
    <property type="entry name" value="Cadherin_5"/>
    <property type="match status" value="10"/>
</dbReference>
<dbReference type="SUPFAM" id="SSF51120">
    <property type="entry name" value="beta-Roll"/>
    <property type="match status" value="1"/>
</dbReference>
<dbReference type="InterPro" id="IPR018511">
    <property type="entry name" value="Hemolysin-typ_Ca-bd_CS"/>
</dbReference>
<reference evidence="4 5" key="1">
    <citation type="submission" date="2019-07" db="EMBL/GenBank/DDBJ databases">
        <title>Shewanella sp. YLB-06 whole genomic sequence.</title>
        <authorList>
            <person name="Yu L."/>
        </authorList>
    </citation>
    <scope>NUCLEOTIDE SEQUENCE [LARGE SCALE GENOMIC DNA]</scope>
    <source>
        <strain evidence="4 5">YLB-06</strain>
    </source>
</reference>
<sequence>MIARGVIEVEVNSVVEDITQGKHIHAGSILFIEDGAEISIAYEDGTAFHQTQHGQIVDNNEISDALSDAAEIAQLQDLISAEKDPTVMLPETAAGSGLSNEGESHFISVGRTGHETIAAAGYSTIGTTQISFDTTDGIESSDIDEPSTLESDSNTIAEDTVATGNVLNNDTDIDNDLSVTSFEVEGSRYSAGTTVILDDGSLVLNTDGSYIFTPNENWNGTVPVIIYTVNTDLSSTLNIIVTPVADDFTDDNEVRTISEDSPEVSGNVIDGSSVDGDVSLTSFTVDGDDTVYQADGSDIVINNVGTFSLDSQGDYTFTPAANYNGAVPVITYSLTDGSSTDTSSLSITVTPVNDDFTDDNEVRTISEDSPEVSGNVIDGSSVDGELSLTSFTVDGDSNVYQADGSDITIADVGTFSLDSQGDYTFTPAANYNGAVPLITYSLTDGSSTDTSSLSITVTPVNDDFTDDNEVRTISEDSPEVSGNVIDGSSVDGDVSLTSFTVDGDDTVYQADGSDIVINNVGTFSLDSQGDYTFTPAANYNGAVPVITYSLTDGSSTDTSSLSITVTPVNDDFTDDNEVRTISEDSPEVSGNVIDGSSVDGELSLTSFTVDGDSNVYQADGDSNVYQADGSDITIADVGTFSLDSQGDYTFTPAANYNGAVPLITYSLTDGSSTDTSSLSITVTPVNDDFTDDNEVRTISEDNPEVSGNVIDGSSVDGDVSLTSFTVDGDNTVYQADGSDITIADVGTFSLDSQGDYTFTPAANYNGAVPVITYSLTDGSSTDTSSLSITVTPVNDDFTDDNEVRTISEDSPEVSGNVIDGSSVDGDVSLTSFTVDGDNTVYQADGSDITIADVGTFSLDSQGDYTFTPAANYNGAVPVITYSLTDGSSTDTSSLSITVTPVNDDFTDDNEVRTISEDSPEVSGNVIDGSSVDGELSLTSFTVDGDDTVYQADGSDITIADVGTFSLDSQGDYTFTPAANYNGAVPVITYSLTDGSSTDTSSLSITVTPVNDDFTDDNEVRTISEDSPEVSGNVIDGSSVDGELSLTSFTVDGDDTVYQADGSDITIADVGTFSLDSQGDYTFTPAANYNGAVPVITYSLTDGSSTDTSSLSITVTPVNDDFTDDNEVRTISEDSPEVSGNVIDGSSVDGDVSLTSFTVDGDDTVYQADGSDITIADVGTFSLDSQGDYTFTPAANYNGAVPVITYSLTDGSSTDTSSLSITVTPVNDDFTDDNEVRTISEDSPEVSGNVIDGSSVDGELSLTSFTVDGDSNVYQADGSDITIADVGTFSLDSQGDYTFTPAANYNGAVPVITYSLTDGSSTDTSSLSITVTPVNDKPTIIFTSDTIVSEEGLTSGLADNQGSSDTTDSVTANGTFRLQDIDTDTLNVTLSGPEGLTSDGQVVQWQWNSDSQTLSGYVGTPGESDYQEILEISLTPPAGHSSGDWGYELTLKGAVDHSDDNTEDTLSLAIGVNVSDGNGGTASGSFSVTVEDDAPEFTAVPAVDVVLNDIPDSLIGETDLTNNQGFHESLDFDGFTITARGFTSATDSTLVDSKLYGSSQGIGVQSADSPYLSLNNEVEFRKFADGSTASEEVVITLDPGTVAFGMNIEFSQMFGGELETGVVEFYRDGQMVATQAFTSDALHGNYAANFEVLEGGFDSVIIKATDNGHSAAHGDNSDLTIKSIEFVGTETSDPIAYASGTVTPEWGADGVGSIELTGSDETALVTSTGEAISITQSGNTLLGQTASGVVIFKLEFTPGTGQWDFHQYQDMKPSSDGDIDFNVLITDADGDSVEGAFSVKPKTSTPPETKEDSIELSEGQSINFNEASLLGNDDNYDSGNLSVTSLATDSSGSGAITAIEQGVSFTTALGGTVTINLDGSYSYQSPASLDHSGDDNLTDSFFYQSTDGIENSLWTKVTVNIADTAPVANDDVDSIGFGGTAHGNVISAIGTGIDTLGADSASISSVSYKSTSYSDFDADGNITITTDDGILVMNHDGSYSYQSTLNEFVNHNAEDLFIGNGVQLYGFDASTNFVNGSKLDTSKLNGSGDGIYEYNKQIGAGDDEWIARGESVVIDLEASINEVSLGLNGWAGSDSYAHGQWSTYDSVGHLVSSGTFSGSDSLNINSGQAYQYVVITADSTGYLSLTSVQTAVVHPLTSDEFGYILTDADGDSDPATLTINQDSNPQASNDSASVAESGLASGTTAGDSSNVTTGNLLDNDSGVSSSTHISEVEGVTAINGVITVTTNLGELTVYSQDSGEHRAGDYEYKLTSNSTDGDYASESFDYTITNSLGSNDSASLTVKLGDDAPVTHDISQNLQSSADVVTTNLTLVLDVSGSMGDPVGNGQTYLEVAIDALTALIDEVDNTGNVNIQIVNFHGNTDSSGWLIDDVAGAISYLESLVAYGPTHYDAALNAVMNSGPLPEGADQSLLYFISDGSPSQGQEVDSTLQSTWENYLETNGYKTAFGIGIGDAGLSDLLPVAYPEVDGDETYAVKLDDPEDLASTILNYFDGDTIKGSYSTGVVFGADGGRIGSINVDGVTHNYDGSNPVQVFTTALGGKFTVNFDTGEYSYSIDVDRDVLNEQETLIAVVKDGDGDTASVTLELGIDYHANLDANSNNIITNLAEGASIDIPVEYLLHGDKTAGNAGITQVSGDNVTLSEDVVTLSSTTEGSSFNYTLKGSSGQGEDSTHVDLDYSQQLIGTAENDIIINSGTGQLIPNDALIMAIVTPGENSRVNNPFGFKFATNSDALSVTSVSVNLRGGNDKDAFIENYALGDSVGLNPTSSIFSLSEGNSVITVNFSEGDFTNGDEFWFTLDTSLLNSNDSGVFAHQAVTFTVTLSDGSQKSGVYLAYEGGAQSKLVFGDVLDGDAGDDVLVGGSGSDILLGGDGEDMLIGGLGDDLLSGGSGADTFIWTTGSEGTDHIADFNLNEDKLDLSDLIQGATTGNLDEYLNFSVDITSHSTTIDIDADGDGTFEQHIVLDGVDLKAAFGNTDEQIINGLLGENSDGPLIIDSLGESAAAFSMETGSAYSMNDEMVNHSIL</sequence>
<dbReference type="InterPro" id="IPR002035">
    <property type="entry name" value="VWF_A"/>
</dbReference>
<evidence type="ECO:0000259" key="3">
    <source>
        <dbReference type="PROSITE" id="PS50234"/>
    </source>
</evidence>
<dbReference type="PROSITE" id="PS00330">
    <property type="entry name" value="HEMOLYSIN_CALCIUM"/>
    <property type="match status" value="3"/>
</dbReference>
<dbReference type="NCBIfam" id="TIGR03661">
    <property type="entry name" value="T1SS_VCA0849"/>
    <property type="match status" value="1"/>
</dbReference>
<protein>
    <submittedName>
        <fullName evidence="4">Tandem-95 repeat protein</fullName>
    </submittedName>
</protein>
<dbReference type="PROSITE" id="PS50234">
    <property type="entry name" value="VWFA"/>
    <property type="match status" value="1"/>
</dbReference>